<sequence>MASLDRTIARLSRYVRSRSNLRPVVLFSAGVMAGLLGVGSGLSNIAPTAFALSLSLTGVALVAVAVATVMLRPNAANDN</sequence>
<keyword evidence="1" id="KW-0472">Membrane</keyword>
<accession>A0A7T4GFR7</accession>
<organism evidence="2 3">
    <name type="scientific">Brevundimonas diminuta</name>
    <name type="common">Pseudomonas diminuta</name>
    <dbReference type="NCBI Taxonomy" id="293"/>
    <lineage>
        <taxon>Bacteria</taxon>
        <taxon>Pseudomonadati</taxon>
        <taxon>Pseudomonadota</taxon>
        <taxon>Alphaproteobacteria</taxon>
        <taxon>Caulobacterales</taxon>
        <taxon>Caulobacteraceae</taxon>
        <taxon>Brevundimonas</taxon>
    </lineage>
</organism>
<protein>
    <submittedName>
        <fullName evidence="2">Uncharacterized protein</fullName>
    </submittedName>
</protein>
<reference evidence="2 3" key="1">
    <citation type="submission" date="2020-12" db="EMBL/GenBank/DDBJ databases">
        <title>FDA dAtabase for Regulatory Grade micrObial Sequences (FDA-ARGOS): Supporting development and validation of Infectious Disease Dx tests.</title>
        <authorList>
            <person name="Kerrigan L."/>
            <person name="Long C."/>
            <person name="Tallon L."/>
            <person name="Sadzewicz L."/>
            <person name="Zhao X."/>
            <person name="Boylan J."/>
            <person name="Ott S."/>
            <person name="Bowen H."/>
            <person name="Vavikolanu K."/>
            <person name="Mehta A."/>
            <person name="Aluvathingal J."/>
            <person name="Nadendla S."/>
            <person name="Yan Y."/>
            <person name="Sichtig H."/>
        </authorList>
    </citation>
    <scope>NUCLEOTIDE SEQUENCE [LARGE SCALE GENOMIC DNA]</scope>
    <source>
        <strain evidence="2 3">FDAARGOS_1026</strain>
    </source>
</reference>
<gene>
    <name evidence="2" type="ORF">I6H83_12730</name>
</gene>
<name>A0A7T4GFR7_BREDI</name>
<feature type="transmembrane region" description="Helical" evidence="1">
    <location>
        <begin position="49"/>
        <end position="71"/>
    </location>
</feature>
<dbReference type="EMBL" id="CP066026">
    <property type="protein sequence ID" value="QQB88010.1"/>
    <property type="molecule type" value="Genomic_DNA"/>
</dbReference>
<evidence type="ECO:0000256" key="1">
    <source>
        <dbReference type="SAM" id="Phobius"/>
    </source>
</evidence>
<keyword evidence="3" id="KW-1185">Reference proteome</keyword>
<keyword evidence="1" id="KW-0812">Transmembrane</keyword>
<evidence type="ECO:0000313" key="2">
    <source>
        <dbReference type="EMBL" id="QQB88010.1"/>
    </source>
</evidence>
<feature type="transmembrane region" description="Helical" evidence="1">
    <location>
        <begin position="21"/>
        <end position="43"/>
    </location>
</feature>
<dbReference type="RefSeq" id="WP_141258317.1">
    <property type="nucleotide sequence ID" value="NZ_BJNC01000005.1"/>
</dbReference>
<evidence type="ECO:0000313" key="3">
    <source>
        <dbReference type="Proteomes" id="UP000596117"/>
    </source>
</evidence>
<keyword evidence="1" id="KW-1133">Transmembrane helix</keyword>
<dbReference type="Proteomes" id="UP000596117">
    <property type="component" value="Chromosome"/>
</dbReference>
<proteinExistence type="predicted"/>